<evidence type="ECO:0000313" key="13">
    <source>
        <dbReference type="Proteomes" id="UP000572953"/>
    </source>
</evidence>
<dbReference type="HAMAP" id="MF_00944">
    <property type="entry name" value="YchF_OLA1_ATPase"/>
    <property type="match status" value="1"/>
</dbReference>
<keyword evidence="3 6" id="KW-0547">Nucleotide-binding</keyword>
<evidence type="ECO:0000313" key="9">
    <source>
        <dbReference type="EMBL" id="NBN87927.1"/>
    </source>
</evidence>
<dbReference type="GO" id="GO:0046872">
    <property type="term" value="F:metal ion binding"/>
    <property type="evidence" value="ECO:0007669"/>
    <property type="project" value="UniProtKB-KW"/>
</dbReference>
<dbReference type="EMBL" id="RGET01000025">
    <property type="protein sequence ID" value="NBN87927.1"/>
    <property type="molecule type" value="Genomic_DNA"/>
</dbReference>
<proteinExistence type="inferred from homology"/>
<dbReference type="EMBL" id="RGGN01000024">
    <property type="protein sequence ID" value="NCU62702.1"/>
    <property type="molecule type" value="Genomic_DNA"/>
</dbReference>
<dbReference type="PROSITE" id="PS51710">
    <property type="entry name" value="G_OBG"/>
    <property type="match status" value="1"/>
</dbReference>
<dbReference type="Gene3D" id="1.10.150.300">
    <property type="entry name" value="TGS-like domain"/>
    <property type="match status" value="1"/>
</dbReference>
<comment type="function">
    <text evidence="6">ATPase that binds to both the 70S ribosome and the 50S ribosomal subunit in a nucleotide-independent manner.</text>
</comment>
<dbReference type="Gene3D" id="3.40.50.300">
    <property type="entry name" value="P-loop containing nucleotide triphosphate hydrolases"/>
    <property type="match status" value="1"/>
</dbReference>
<evidence type="ECO:0000256" key="4">
    <source>
        <dbReference type="ARBA" id="ARBA00022840"/>
    </source>
</evidence>
<gene>
    <name evidence="6 12" type="primary">ychF</name>
    <name evidence="9" type="ORF">EBV32_02400</name>
    <name evidence="12" type="ORF">EBV78_01200</name>
    <name evidence="10" type="ORF">EBX29_01300</name>
    <name evidence="11" type="ORF">EBX74_01300</name>
</gene>
<feature type="binding site" evidence="6">
    <location>
        <begin position="12"/>
        <end position="17"/>
    </location>
    <ligand>
        <name>ATP</name>
        <dbReference type="ChEBI" id="CHEBI:30616"/>
    </ligand>
</feature>
<evidence type="ECO:0000259" key="8">
    <source>
        <dbReference type="PROSITE" id="PS51880"/>
    </source>
</evidence>
<keyword evidence="2" id="KW-0479">Metal-binding</keyword>
<dbReference type="InterPro" id="IPR006073">
    <property type="entry name" value="GTP-bd"/>
</dbReference>
<evidence type="ECO:0000256" key="5">
    <source>
        <dbReference type="ARBA" id="ARBA00022842"/>
    </source>
</evidence>
<dbReference type="InterPro" id="IPR012675">
    <property type="entry name" value="Beta-grasp_dom_sf"/>
</dbReference>
<dbReference type="InterPro" id="IPR012676">
    <property type="entry name" value="TGS-like"/>
</dbReference>
<dbReference type="GO" id="GO:0005737">
    <property type="term" value="C:cytoplasm"/>
    <property type="evidence" value="ECO:0007669"/>
    <property type="project" value="TreeGrafter"/>
</dbReference>
<dbReference type="InterPro" id="IPR004095">
    <property type="entry name" value="TGS"/>
</dbReference>
<dbReference type="PROSITE" id="PS51880">
    <property type="entry name" value="TGS"/>
    <property type="match status" value="1"/>
</dbReference>
<keyword evidence="4 6" id="KW-0067">ATP-binding</keyword>
<dbReference type="Proteomes" id="UP000572953">
    <property type="component" value="Unassembled WGS sequence"/>
</dbReference>
<dbReference type="InterPro" id="IPR013029">
    <property type="entry name" value="YchF_C"/>
</dbReference>
<comment type="caution">
    <text evidence="12">The sequence shown here is derived from an EMBL/GenBank/DDBJ whole genome shotgun (WGS) entry which is preliminary data.</text>
</comment>
<dbReference type="PIRSF" id="PIRSF006641">
    <property type="entry name" value="CHP00092"/>
    <property type="match status" value="1"/>
</dbReference>
<evidence type="ECO:0000313" key="10">
    <source>
        <dbReference type="EMBL" id="NCU50399.1"/>
    </source>
</evidence>
<feature type="domain" description="OBG-type G" evidence="7">
    <location>
        <begin position="3"/>
        <end position="252"/>
    </location>
</feature>
<evidence type="ECO:0000256" key="1">
    <source>
        <dbReference type="ARBA" id="ARBA00001946"/>
    </source>
</evidence>
<dbReference type="Pfam" id="PF01926">
    <property type="entry name" value="MMR_HSR1"/>
    <property type="match status" value="1"/>
</dbReference>
<dbReference type="Proteomes" id="UP000747791">
    <property type="component" value="Unassembled WGS sequence"/>
</dbReference>
<dbReference type="EMBL" id="RGOB01000020">
    <property type="protein sequence ID" value="NCU52930.1"/>
    <property type="molecule type" value="Genomic_DNA"/>
</dbReference>
<dbReference type="InterPro" id="IPR041706">
    <property type="entry name" value="YchF_N"/>
</dbReference>
<dbReference type="FunFam" id="3.10.20.30:FF:000001">
    <property type="entry name" value="Ribosome-binding ATPase YchF"/>
    <property type="match status" value="1"/>
</dbReference>
<dbReference type="AlphaFoldDB" id="A0A845S854"/>
<evidence type="ECO:0000256" key="2">
    <source>
        <dbReference type="ARBA" id="ARBA00022723"/>
    </source>
</evidence>
<name>A0A845S854_9PROT</name>
<organism evidence="12 13">
    <name type="scientific">Candidatus Fonsibacter lacus</name>
    <dbReference type="NCBI Taxonomy" id="2576439"/>
    <lineage>
        <taxon>Bacteria</taxon>
        <taxon>Pseudomonadati</taxon>
        <taxon>Pseudomonadota</taxon>
        <taxon>Alphaproteobacteria</taxon>
        <taxon>Candidatus Pelagibacterales</taxon>
        <taxon>Candidatus Pelagibacterales incertae sedis</taxon>
        <taxon>Candidatus Fonsibacter</taxon>
    </lineage>
</organism>
<dbReference type="Pfam" id="PF06071">
    <property type="entry name" value="YchF-GTPase_C"/>
    <property type="match status" value="1"/>
</dbReference>
<protein>
    <recommendedName>
        <fullName evidence="6">Ribosome-binding ATPase YchF</fullName>
    </recommendedName>
</protein>
<dbReference type="InterPro" id="IPR023192">
    <property type="entry name" value="TGS-like_dom_sf"/>
</dbReference>
<dbReference type="GO" id="GO:0043023">
    <property type="term" value="F:ribosomal large subunit binding"/>
    <property type="evidence" value="ECO:0007669"/>
    <property type="project" value="UniProtKB-UniRule"/>
</dbReference>
<dbReference type="SUPFAM" id="SSF81271">
    <property type="entry name" value="TGS-like"/>
    <property type="match status" value="1"/>
</dbReference>
<dbReference type="CDD" id="cd01900">
    <property type="entry name" value="YchF"/>
    <property type="match status" value="1"/>
</dbReference>
<dbReference type="CDD" id="cd04867">
    <property type="entry name" value="TGS_YchF_OLA1"/>
    <property type="match status" value="1"/>
</dbReference>
<comment type="cofactor">
    <cofactor evidence="1">
        <name>Mg(2+)</name>
        <dbReference type="ChEBI" id="CHEBI:18420"/>
    </cofactor>
</comment>
<dbReference type="Gene3D" id="3.10.20.30">
    <property type="match status" value="1"/>
</dbReference>
<dbReference type="Proteomes" id="UP000713222">
    <property type="component" value="Unassembled WGS sequence"/>
</dbReference>
<dbReference type="EMBL" id="RGMI01000036">
    <property type="protein sequence ID" value="NCU50399.1"/>
    <property type="molecule type" value="Genomic_DNA"/>
</dbReference>
<evidence type="ECO:0000313" key="11">
    <source>
        <dbReference type="EMBL" id="NCU52930.1"/>
    </source>
</evidence>
<feature type="domain" description="TGS" evidence="8">
    <location>
        <begin position="274"/>
        <end position="357"/>
    </location>
</feature>
<evidence type="ECO:0000313" key="12">
    <source>
        <dbReference type="EMBL" id="NCU62702.1"/>
    </source>
</evidence>
<dbReference type="SUPFAM" id="SSF52540">
    <property type="entry name" value="P-loop containing nucleoside triphosphate hydrolases"/>
    <property type="match status" value="1"/>
</dbReference>
<evidence type="ECO:0000259" key="7">
    <source>
        <dbReference type="PROSITE" id="PS51710"/>
    </source>
</evidence>
<dbReference type="NCBIfam" id="TIGR00092">
    <property type="entry name" value="redox-regulated ATPase YchF"/>
    <property type="match status" value="1"/>
</dbReference>
<dbReference type="GO" id="GO:0016887">
    <property type="term" value="F:ATP hydrolysis activity"/>
    <property type="evidence" value="ECO:0007669"/>
    <property type="project" value="UniProtKB-UniRule"/>
</dbReference>
<dbReference type="Proteomes" id="UP000699985">
    <property type="component" value="Unassembled WGS sequence"/>
</dbReference>
<dbReference type="PANTHER" id="PTHR23305">
    <property type="entry name" value="OBG GTPASE FAMILY"/>
    <property type="match status" value="1"/>
</dbReference>
<dbReference type="InterPro" id="IPR031167">
    <property type="entry name" value="G_OBG"/>
</dbReference>
<comment type="similarity">
    <text evidence="6">Belongs to the TRAFAC class OBG-HflX-like GTPase superfamily. OBG GTPase family. YchF/OLA1 subfamily.</text>
</comment>
<dbReference type="GO" id="GO:0005525">
    <property type="term" value="F:GTP binding"/>
    <property type="evidence" value="ECO:0007669"/>
    <property type="project" value="InterPro"/>
</dbReference>
<evidence type="ECO:0000256" key="3">
    <source>
        <dbReference type="ARBA" id="ARBA00022741"/>
    </source>
</evidence>
<dbReference type="PANTHER" id="PTHR23305:SF18">
    <property type="entry name" value="OBG-TYPE G DOMAIN-CONTAINING PROTEIN"/>
    <property type="match status" value="1"/>
</dbReference>
<dbReference type="InterPro" id="IPR027417">
    <property type="entry name" value="P-loop_NTPase"/>
</dbReference>
<keyword evidence="5" id="KW-0460">Magnesium</keyword>
<reference evidence="12 13" key="1">
    <citation type="submission" date="2018-10" db="EMBL/GenBank/DDBJ databases">
        <title>Iterative Subtractive Binning of Freshwater Chronoseries Metagenomes Recovers Nearly Complete Genomes from over Four Hundred Novel Species.</title>
        <authorList>
            <person name="Rodriguez-R L.M."/>
            <person name="Tsementzi D."/>
            <person name="Luo C."/>
            <person name="Konstantinidis K.T."/>
        </authorList>
    </citation>
    <scope>NUCLEOTIDE SEQUENCE [LARGE SCALE GENOMIC DNA]</scope>
    <source>
        <strain evidence="12">WB7_2B_003</strain>
        <strain evidence="9">WB7_6_001</strain>
        <strain evidence="10">WB8_1A_003</strain>
        <strain evidence="11">WB8_2A_004</strain>
    </source>
</reference>
<dbReference type="GO" id="GO:0005524">
    <property type="term" value="F:ATP binding"/>
    <property type="evidence" value="ECO:0007669"/>
    <property type="project" value="UniProtKB-UniRule"/>
</dbReference>
<dbReference type="InterPro" id="IPR004396">
    <property type="entry name" value="ATPase_YchF/OLA1"/>
</dbReference>
<evidence type="ECO:0000256" key="6">
    <source>
        <dbReference type="HAMAP-Rule" id="MF_00944"/>
    </source>
</evidence>
<sequence>MSFKCGIVGLPNVGKSTLFNALTKSKNAQAANFPFCTIEPNIGVVTVPDERLEKLSNIAKSEKIIPTYITFVDIAGLVAGASKGEGLGNKFLANIREVDAVIHMLRCFDSSEIQNVNKTVDPIRDLETVETEMMISDLESVEKRLSQKKNKNNESNKDAFEILEYVYESLKNGVRPEKLEEKFDKKLIKNLGILSTKPRILVCNVDENSVSSGNNYSDKIKEKFKNDTVVIVSAEIEQQITELQDSDASEFMKEIGIKESGLDQIIKAGYKILNLSTYFTVGPKETHAWTIEKNCKAPDAAEVIHSDFKKGFIKAEVISYVDYILHAGEVGARDNGKLKIEGKDYEVADGDVLHFRFNT</sequence>
<accession>A0A845S854</accession>
<dbReference type="PRINTS" id="PR00326">
    <property type="entry name" value="GTP1OBG"/>
</dbReference>